<keyword evidence="3" id="KW-1185">Reference proteome</keyword>
<dbReference type="SUPFAM" id="SSF56399">
    <property type="entry name" value="ADP-ribosylation"/>
    <property type="match status" value="1"/>
</dbReference>
<evidence type="ECO:0000256" key="1">
    <source>
        <dbReference type="SAM" id="MobiDB-lite"/>
    </source>
</evidence>
<feature type="region of interest" description="Disordered" evidence="1">
    <location>
        <begin position="1"/>
        <end position="36"/>
    </location>
</feature>
<proteinExistence type="predicted"/>
<comment type="caution">
    <text evidence="2">The sequence shown here is derived from an EMBL/GenBank/DDBJ whole genome shotgun (WGS) entry which is preliminary data.</text>
</comment>
<organism evidence="2 3">
    <name type="scientific">Candolleomyces eurysporus</name>
    <dbReference type="NCBI Taxonomy" id="2828524"/>
    <lineage>
        <taxon>Eukaryota</taxon>
        <taxon>Fungi</taxon>
        <taxon>Dikarya</taxon>
        <taxon>Basidiomycota</taxon>
        <taxon>Agaricomycotina</taxon>
        <taxon>Agaricomycetes</taxon>
        <taxon>Agaricomycetidae</taxon>
        <taxon>Agaricales</taxon>
        <taxon>Agaricineae</taxon>
        <taxon>Psathyrellaceae</taxon>
        <taxon>Candolleomyces</taxon>
    </lineage>
</organism>
<dbReference type="Proteomes" id="UP001140091">
    <property type="component" value="Unassembled WGS sequence"/>
</dbReference>
<feature type="non-terminal residue" evidence="2">
    <location>
        <position position="302"/>
    </location>
</feature>
<dbReference type="Gene3D" id="3.90.228.10">
    <property type="match status" value="1"/>
</dbReference>
<feature type="compositionally biased region" description="Acidic residues" evidence="1">
    <location>
        <begin position="27"/>
        <end position="36"/>
    </location>
</feature>
<reference evidence="2" key="1">
    <citation type="submission" date="2022-06" db="EMBL/GenBank/DDBJ databases">
        <title>Genome Sequence of Candolleomyces eurysporus.</title>
        <authorList>
            <person name="Buettner E."/>
        </authorList>
    </citation>
    <scope>NUCLEOTIDE SEQUENCE</scope>
    <source>
        <strain evidence="2">VTCC 930004</strain>
    </source>
</reference>
<evidence type="ECO:0000313" key="3">
    <source>
        <dbReference type="Proteomes" id="UP001140091"/>
    </source>
</evidence>
<dbReference type="EMBL" id="JANBPK010001668">
    <property type="protein sequence ID" value="KAJ2921125.1"/>
    <property type="molecule type" value="Genomic_DNA"/>
</dbReference>
<name>A0A9W8M6Y3_9AGAR</name>
<dbReference type="AlphaFoldDB" id="A0A9W8M6Y3"/>
<dbReference type="OrthoDB" id="2871938at2759"/>
<protein>
    <submittedName>
        <fullName evidence="2">Uncharacterized protein</fullName>
    </submittedName>
</protein>
<evidence type="ECO:0000313" key="2">
    <source>
        <dbReference type="EMBL" id="KAJ2921125.1"/>
    </source>
</evidence>
<gene>
    <name evidence="2" type="ORF">H1R20_g15966</name>
</gene>
<sequence>MVYIAPGTSGARPTSPLPLRSRGPTELDSDDEGSIEYDWEDDSQLNDDDLAYIIGRLHLEKAGAVPGTPSPWYSSVPNLPPSRAAGRLCVVCKTRSVFEDYLTCGLTCIEKLCKDGPTDTTVCNYCHKRPKIDGKDQCGQACADEAKIACLLCKIRPKNGRYQLCGKTCKRIATKSTPLIIEIPKYHTTYEMVENRFKNSWTAGASNPLPTINKIFKIIENDDFLKPYDQYRAYSYCGPTGALLLTKVVLGNIRTVNGWNEVMSCPPGNDSVVYDRKVGTVSLNETIVYSNDAIRPVFLIIF</sequence>
<accession>A0A9W8M6Y3</accession>